<sequence>MKVGFAKVDITPRLGVEMAGFGPFVHRIARDLRDRLWARAMAASDGDRRWVLISAELVGVDAPIVRKVRELLAEWTSLAPAEVMCHATHTHSGPAVLSETIGWGEPDLPYLLRLPSLLAAAGREALGNLQDVTLSTATFPVNGVAYNREQDERPAYDDAMRDNWRPALPEHTDTAGRVICAAAAGRLTGFLAHYSCHPVVCCEQTHSLHGDYCGVAMHALEDEHPGAVGMFLQGAHADINTCVCHMPQAESMRALDVIAERFARGVRTGIGQAQPLAGDSVAAVSEELTIRRAGVSADDLRQRVRDNVQALLSDAAGDAGRDARMAAIGLTAARRSLARLEANGSLDEVSEAQALRLGEVLIFGLPLELFRGVGRHVQRAVGREPMLVLSNANGALGYAVTRRCYQEKGPRHYARDIVPRIHGSAAFREDLEDDLVDACVKLAGQIA</sequence>
<evidence type="ECO:0000313" key="2">
    <source>
        <dbReference type="EMBL" id="KKM03844.1"/>
    </source>
</evidence>
<gene>
    <name evidence="2" type="ORF">LCGC14_1770340</name>
</gene>
<protein>
    <recommendedName>
        <fullName evidence="1">Neutral/alkaline non-lysosomal ceramidase N-terminal domain-containing protein</fullName>
    </recommendedName>
</protein>
<dbReference type="AlphaFoldDB" id="A0A0F9GYG4"/>
<reference evidence="2" key="1">
    <citation type="journal article" date="2015" name="Nature">
        <title>Complex archaea that bridge the gap between prokaryotes and eukaryotes.</title>
        <authorList>
            <person name="Spang A."/>
            <person name="Saw J.H."/>
            <person name="Jorgensen S.L."/>
            <person name="Zaremba-Niedzwiedzka K."/>
            <person name="Martijn J."/>
            <person name="Lind A.E."/>
            <person name="van Eijk R."/>
            <person name="Schleper C."/>
            <person name="Guy L."/>
            <person name="Ettema T.J."/>
        </authorList>
    </citation>
    <scope>NUCLEOTIDE SEQUENCE</scope>
</reference>
<feature type="domain" description="Neutral/alkaline non-lysosomal ceramidase N-terminal" evidence="1">
    <location>
        <begin position="2"/>
        <end position="225"/>
    </location>
</feature>
<dbReference type="EMBL" id="LAZR01016590">
    <property type="protein sequence ID" value="KKM03844.1"/>
    <property type="molecule type" value="Genomic_DNA"/>
</dbReference>
<accession>A0A0F9GYG4</accession>
<organism evidence="2">
    <name type="scientific">marine sediment metagenome</name>
    <dbReference type="NCBI Taxonomy" id="412755"/>
    <lineage>
        <taxon>unclassified sequences</taxon>
        <taxon>metagenomes</taxon>
        <taxon>ecological metagenomes</taxon>
    </lineage>
</organism>
<evidence type="ECO:0000259" key="1">
    <source>
        <dbReference type="Pfam" id="PF04734"/>
    </source>
</evidence>
<dbReference type="Pfam" id="PF04734">
    <property type="entry name" value="Ceramidase_alk"/>
    <property type="match status" value="1"/>
</dbReference>
<dbReference type="InterPro" id="IPR031329">
    <property type="entry name" value="NEUT/ALK_ceramidase_N"/>
</dbReference>
<name>A0A0F9GYG4_9ZZZZ</name>
<comment type="caution">
    <text evidence="2">The sequence shown here is derived from an EMBL/GenBank/DDBJ whole genome shotgun (WGS) entry which is preliminary data.</text>
</comment>
<proteinExistence type="predicted"/>